<dbReference type="AlphaFoldDB" id="A0A835YPG3"/>
<comment type="caution">
    <text evidence="3">The sequence shown here is derived from an EMBL/GenBank/DDBJ whole genome shotgun (WGS) entry which is preliminary data.</text>
</comment>
<evidence type="ECO:0000256" key="1">
    <source>
        <dbReference type="SAM" id="Coils"/>
    </source>
</evidence>
<sequence length="305" mass="34122">MQLDGAVTWHCFRPTGNNVGEGFATMLTGLGDNASPRMETKAISVAPVEPCSKLCRLPPPYGIESDVINLPELTVPATPLPVYSDYGQQLFIHQHDDNLEAPTALCVIHNVVTEGGKEIHGPPLPFWIDPTTSQLYRQVTPETRASLCGQDIVTTISCQGADTSTVRVELRRQLHADISHIIGLEVRAYMHAINTQLQAAEDRVEALARRLERRYNDMDAMLLNTQVTLQQREIIAEQRALDVQQRALDAQHVELLAEQACIHAEWLALDEIKLEHSHAHSRASRDADQRRRSQSKGCAPRRRRL</sequence>
<evidence type="ECO:0000313" key="4">
    <source>
        <dbReference type="Proteomes" id="UP000664859"/>
    </source>
</evidence>
<keyword evidence="1" id="KW-0175">Coiled coil</keyword>
<feature type="compositionally biased region" description="Basic and acidic residues" evidence="2">
    <location>
        <begin position="280"/>
        <end position="291"/>
    </location>
</feature>
<keyword evidence="4" id="KW-1185">Reference proteome</keyword>
<reference evidence="3" key="1">
    <citation type="submission" date="2021-02" db="EMBL/GenBank/DDBJ databases">
        <title>First Annotated Genome of the Yellow-green Alga Tribonema minus.</title>
        <authorList>
            <person name="Mahan K.M."/>
        </authorList>
    </citation>
    <scope>NUCLEOTIDE SEQUENCE</scope>
    <source>
        <strain evidence="3">UTEX B ZZ1240</strain>
    </source>
</reference>
<organism evidence="3 4">
    <name type="scientific">Tribonema minus</name>
    <dbReference type="NCBI Taxonomy" id="303371"/>
    <lineage>
        <taxon>Eukaryota</taxon>
        <taxon>Sar</taxon>
        <taxon>Stramenopiles</taxon>
        <taxon>Ochrophyta</taxon>
        <taxon>PX clade</taxon>
        <taxon>Xanthophyceae</taxon>
        <taxon>Tribonematales</taxon>
        <taxon>Tribonemataceae</taxon>
        <taxon>Tribonema</taxon>
    </lineage>
</organism>
<feature type="coiled-coil region" evidence="1">
    <location>
        <begin position="190"/>
        <end position="217"/>
    </location>
</feature>
<feature type="region of interest" description="Disordered" evidence="2">
    <location>
        <begin position="280"/>
        <end position="305"/>
    </location>
</feature>
<protein>
    <submittedName>
        <fullName evidence="3">Uncharacterized protein</fullName>
    </submittedName>
</protein>
<evidence type="ECO:0000256" key="2">
    <source>
        <dbReference type="SAM" id="MobiDB-lite"/>
    </source>
</evidence>
<evidence type="ECO:0000313" key="3">
    <source>
        <dbReference type="EMBL" id="KAG5177607.1"/>
    </source>
</evidence>
<accession>A0A835YPG3</accession>
<dbReference type="EMBL" id="JAFCMP010000524">
    <property type="protein sequence ID" value="KAG5177607.1"/>
    <property type="molecule type" value="Genomic_DNA"/>
</dbReference>
<name>A0A835YPG3_9STRA</name>
<dbReference type="Proteomes" id="UP000664859">
    <property type="component" value="Unassembled WGS sequence"/>
</dbReference>
<proteinExistence type="predicted"/>
<gene>
    <name evidence="3" type="ORF">JKP88DRAFT_332231</name>
</gene>